<reference evidence="10" key="1">
    <citation type="submission" date="2023-06" db="EMBL/GenBank/DDBJ databases">
        <title>Survivors Of The Sea: Transcriptome response of Skeletonema marinoi to long-term dormancy.</title>
        <authorList>
            <person name="Pinder M.I.M."/>
            <person name="Kourtchenko O."/>
            <person name="Robertson E.K."/>
            <person name="Larsson T."/>
            <person name="Maumus F."/>
            <person name="Osuna-Cruz C.M."/>
            <person name="Vancaester E."/>
            <person name="Stenow R."/>
            <person name="Vandepoele K."/>
            <person name="Ploug H."/>
            <person name="Bruchert V."/>
            <person name="Godhe A."/>
            <person name="Topel M."/>
        </authorList>
    </citation>
    <scope>NUCLEOTIDE SEQUENCE</scope>
    <source>
        <strain evidence="10">R05AC</strain>
    </source>
</reference>
<dbReference type="Gene3D" id="1.25.40.10">
    <property type="entry name" value="Tetratricopeptide repeat domain"/>
    <property type="match status" value="1"/>
</dbReference>
<evidence type="ECO:0000313" key="11">
    <source>
        <dbReference type="Proteomes" id="UP001224775"/>
    </source>
</evidence>
<dbReference type="Proteomes" id="UP001224775">
    <property type="component" value="Unassembled WGS sequence"/>
</dbReference>
<dbReference type="Gene3D" id="3.30.40.10">
    <property type="entry name" value="Zinc/RING finger domain, C3HC4 (zinc finger)"/>
    <property type="match status" value="1"/>
</dbReference>
<evidence type="ECO:0000259" key="8">
    <source>
        <dbReference type="PROSITE" id="PS50089"/>
    </source>
</evidence>
<keyword evidence="6" id="KW-0802">TPR repeat</keyword>
<dbReference type="SUPFAM" id="SSF144232">
    <property type="entry name" value="HIT/MYND zinc finger-like"/>
    <property type="match status" value="1"/>
</dbReference>
<dbReference type="PROSITE" id="PS50089">
    <property type="entry name" value="ZF_RING_2"/>
    <property type="match status" value="1"/>
</dbReference>
<evidence type="ECO:0000256" key="7">
    <source>
        <dbReference type="SAM" id="Phobius"/>
    </source>
</evidence>
<feature type="transmembrane region" description="Helical" evidence="7">
    <location>
        <begin position="21"/>
        <end position="37"/>
    </location>
</feature>
<name>A0AAD8XWW6_9STRA</name>
<dbReference type="GO" id="GO:0008270">
    <property type="term" value="F:zinc ion binding"/>
    <property type="evidence" value="ECO:0007669"/>
    <property type="project" value="UniProtKB-KW"/>
</dbReference>
<dbReference type="GO" id="GO:0005737">
    <property type="term" value="C:cytoplasm"/>
    <property type="evidence" value="ECO:0007669"/>
    <property type="project" value="UniProtKB-ARBA"/>
</dbReference>
<keyword evidence="11" id="KW-1185">Reference proteome</keyword>
<comment type="similarity">
    <text evidence="4">Belongs to the sel-1 family.</text>
</comment>
<evidence type="ECO:0000256" key="6">
    <source>
        <dbReference type="PROSITE-ProRule" id="PRU00339"/>
    </source>
</evidence>
<dbReference type="InterPro" id="IPR013083">
    <property type="entry name" value="Znf_RING/FYVE/PHD"/>
</dbReference>
<comment type="caution">
    <text evidence="10">The sequence shown here is derived from an EMBL/GenBank/DDBJ whole genome shotgun (WGS) entry which is preliminary data.</text>
</comment>
<dbReference type="PANTHER" id="PTHR11102">
    <property type="entry name" value="SEL-1-LIKE PROTEIN"/>
    <property type="match status" value="1"/>
</dbReference>
<gene>
    <name evidence="10" type="ORF">QTG54_014422</name>
</gene>
<keyword evidence="1" id="KW-0479">Metal-binding</keyword>
<organism evidence="10 11">
    <name type="scientific">Skeletonema marinoi</name>
    <dbReference type="NCBI Taxonomy" id="267567"/>
    <lineage>
        <taxon>Eukaryota</taxon>
        <taxon>Sar</taxon>
        <taxon>Stramenopiles</taxon>
        <taxon>Ochrophyta</taxon>
        <taxon>Bacillariophyta</taxon>
        <taxon>Coscinodiscophyceae</taxon>
        <taxon>Thalassiosirophycidae</taxon>
        <taxon>Thalassiosirales</taxon>
        <taxon>Skeletonemataceae</taxon>
        <taxon>Skeletonema</taxon>
        <taxon>Skeletonema marinoi-dohrnii complex</taxon>
    </lineage>
</organism>
<keyword evidence="7" id="KW-0812">Transmembrane</keyword>
<feature type="domain" description="RING-type" evidence="8">
    <location>
        <begin position="157"/>
        <end position="206"/>
    </location>
</feature>
<dbReference type="InterPro" id="IPR019734">
    <property type="entry name" value="TPR_rpt"/>
</dbReference>
<keyword evidence="3" id="KW-0862">Zinc</keyword>
<feature type="non-terminal residue" evidence="10">
    <location>
        <position position="385"/>
    </location>
</feature>
<dbReference type="PANTHER" id="PTHR11102:SF160">
    <property type="entry name" value="ERAD-ASSOCIATED E3 UBIQUITIN-PROTEIN LIGASE COMPONENT HRD3"/>
    <property type="match status" value="1"/>
</dbReference>
<dbReference type="Pfam" id="PF08238">
    <property type="entry name" value="Sel1"/>
    <property type="match status" value="3"/>
</dbReference>
<feature type="domain" description="MYND-type" evidence="9">
    <location>
        <begin position="92"/>
        <end position="133"/>
    </location>
</feature>
<evidence type="ECO:0000256" key="3">
    <source>
        <dbReference type="ARBA" id="ARBA00022833"/>
    </source>
</evidence>
<feature type="transmembrane region" description="Helical" evidence="7">
    <location>
        <begin position="43"/>
        <end position="62"/>
    </location>
</feature>
<dbReference type="InterPro" id="IPR001841">
    <property type="entry name" value="Znf_RING"/>
</dbReference>
<dbReference type="Pfam" id="PF01753">
    <property type="entry name" value="zf-MYND"/>
    <property type="match status" value="1"/>
</dbReference>
<evidence type="ECO:0000256" key="5">
    <source>
        <dbReference type="PROSITE-ProRule" id="PRU00134"/>
    </source>
</evidence>
<dbReference type="Gene3D" id="6.10.140.2220">
    <property type="match status" value="1"/>
</dbReference>
<evidence type="ECO:0000313" key="10">
    <source>
        <dbReference type="EMBL" id="KAK1734962.1"/>
    </source>
</evidence>
<feature type="repeat" description="TPR" evidence="6">
    <location>
        <begin position="229"/>
        <end position="262"/>
    </location>
</feature>
<dbReference type="InterPro" id="IPR002893">
    <property type="entry name" value="Znf_MYND"/>
</dbReference>
<dbReference type="PROSITE" id="PS50005">
    <property type="entry name" value="TPR"/>
    <property type="match status" value="1"/>
</dbReference>
<keyword evidence="7" id="KW-0472">Membrane</keyword>
<dbReference type="PROSITE" id="PS50865">
    <property type="entry name" value="ZF_MYND_2"/>
    <property type="match status" value="1"/>
</dbReference>
<protein>
    <submittedName>
        <fullName evidence="10">Sel1-like repeat family protein</fullName>
    </submittedName>
</protein>
<evidence type="ECO:0000256" key="1">
    <source>
        <dbReference type="ARBA" id="ARBA00022723"/>
    </source>
</evidence>
<evidence type="ECO:0000256" key="2">
    <source>
        <dbReference type="ARBA" id="ARBA00022771"/>
    </source>
</evidence>
<proteinExistence type="inferred from homology"/>
<keyword evidence="2 5" id="KW-0863">Zinc-finger</keyword>
<accession>A0AAD8XWW6</accession>
<dbReference type="SMART" id="SM00671">
    <property type="entry name" value="SEL1"/>
    <property type="match status" value="2"/>
</dbReference>
<dbReference type="AlphaFoldDB" id="A0AAD8XWW6"/>
<dbReference type="InterPro" id="IPR006597">
    <property type="entry name" value="Sel1-like"/>
</dbReference>
<keyword evidence="7" id="KW-1133">Transmembrane helix</keyword>
<dbReference type="InterPro" id="IPR050767">
    <property type="entry name" value="Sel1_AlgK"/>
</dbReference>
<dbReference type="SUPFAM" id="SSF81901">
    <property type="entry name" value="HCP-like"/>
    <property type="match status" value="1"/>
</dbReference>
<evidence type="ECO:0000256" key="4">
    <source>
        <dbReference type="ARBA" id="ARBA00038101"/>
    </source>
</evidence>
<dbReference type="EMBL" id="JATAAI010000036">
    <property type="protein sequence ID" value="KAK1734962.1"/>
    <property type="molecule type" value="Genomic_DNA"/>
</dbReference>
<evidence type="ECO:0000259" key="9">
    <source>
        <dbReference type="PROSITE" id="PS50865"/>
    </source>
</evidence>
<dbReference type="InterPro" id="IPR011990">
    <property type="entry name" value="TPR-like_helical_dom_sf"/>
</dbReference>
<sequence>MAKRTPKEKTVRPEMFVRKKEYALLVALFYAVVKAWLYDNYVVALYTCFWGTLIGYLAMILLKSLQWRQSVNNVDKNKMSADGLEAANIICCASCGIAELNDNTLKECPTCDLVRYCSDKCQREHRRHHKAACKERAAELWDEILFKQPESSHEGDCPICCLPLSLDNEKSAVFSCCVTTICHGCVLANRAREKQNKLQHACPFCRRPMAKTEKDSETNYIKRAAVNDPRALVQVGINHNNRGDHQSAAEHFAKAAELGDAEAHHMLSVWYRNGIGVEKDEKKEVYHLEQAAIGGHPQARCHLGCVEEGNGRIDRAVKHWIIAANLGDDDSIEALKNCYAHEVVSKENYASALRAYQAAINATKSPQREAADKAEEARKLCRCNA</sequence>